<sequence length="311" mass="34728">MQIISVKSTQLAFLLRMVHSCLNCNQLIAKQLTSPDLATHPFMHVARYQIVGDRPQASEGLEMPRIPAETVERLKALAAAGNPSQRVESIQLGDDIFWVKRPEKLSLVWRLRKGDPLQALAREVDGYRALNERGLAAPQLVAADTGYFITRNGGTSLVALLHDPKTSDEERSQALCAAATALHQLHAAGMAHGRPNLKDILWDGSNICFIDFELFGVIRNMRMAQVSDLLIFALSCYATSRMNVADINKALANYKAGDQRGIWRGAIRWIRRGRALDWLMRPLLRGNRRVRDLRALSALIQNMILLDQTTG</sequence>
<name>A0ABV8E5S4_9HYPH</name>
<dbReference type="InterPro" id="IPR011009">
    <property type="entry name" value="Kinase-like_dom_sf"/>
</dbReference>
<dbReference type="Gene3D" id="1.10.510.10">
    <property type="entry name" value="Transferase(Phosphotransferase) domain 1"/>
    <property type="match status" value="1"/>
</dbReference>
<gene>
    <name evidence="1" type="ORF">ACFOVS_03685</name>
</gene>
<protein>
    <submittedName>
        <fullName evidence="1">Lipopolysaccharide kinase InaA family protein</fullName>
    </submittedName>
</protein>
<dbReference type="Proteomes" id="UP001595697">
    <property type="component" value="Unassembled WGS sequence"/>
</dbReference>
<keyword evidence="1" id="KW-0808">Transferase</keyword>
<evidence type="ECO:0000313" key="2">
    <source>
        <dbReference type="Proteomes" id="UP001595697"/>
    </source>
</evidence>
<organism evidence="1 2">
    <name type="scientific">Rhizobium lemnae</name>
    <dbReference type="NCBI Taxonomy" id="1214924"/>
    <lineage>
        <taxon>Bacteria</taxon>
        <taxon>Pseudomonadati</taxon>
        <taxon>Pseudomonadota</taxon>
        <taxon>Alphaproteobacteria</taxon>
        <taxon>Hyphomicrobiales</taxon>
        <taxon>Rhizobiaceae</taxon>
        <taxon>Rhizobium/Agrobacterium group</taxon>
        <taxon>Rhizobium</taxon>
    </lineage>
</organism>
<comment type="caution">
    <text evidence="1">The sequence shown here is derived from an EMBL/GenBank/DDBJ whole genome shotgun (WGS) entry which is preliminary data.</text>
</comment>
<keyword evidence="2" id="KW-1185">Reference proteome</keyword>
<evidence type="ECO:0000313" key="1">
    <source>
        <dbReference type="EMBL" id="MFC3967240.1"/>
    </source>
</evidence>
<dbReference type="GO" id="GO:0016301">
    <property type="term" value="F:kinase activity"/>
    <property type="evidence" value="ECO:0007669"/>
    <property type="project" value="UniProtKB-KW"/>
</dbReference>
<dbReference type="RefSeq" id="WP_247261839.1">
    <property type="nucleotide sequence ID" value="NZ_JALJQZ010000028.1"/>
</dbReference>
<dbReference type="Pfam" id="PF06293">
    <property type="entry name" value="Kdo"/>
    <property type="match status" value="1"/>
</dbReference>
<accession>A0ABV8E5S4</accession>
<proteinExistence type="predicted"/>
<dbReference type="EMBL" id="JBHSBD010000014">
    <property type="protein sequence ID" value="MFC3967240.1"/>
    <property type="molecule type" value="Genomic_DNA"/>
</dbReference>
<dbReference type="SUPFAM" id="SSF56112">
    <property type="entry name" value="Protein kinase-like (PK-like)"/>
    <property type="match status" value="1"/>
</dbReference>
<keyword evidence="1" id="KW-0418">Kinase</keyword>
<reference evidence="2" key="1">
    <citation type="journal article" date="2019" name="Int. J. Syst. Evol. Microbiol.">
        <title>The Global Catalogue of Microorganisms (GCM) 10K type strain sequencing project: providing services to taxonomists for standard genome sequencing and annotation.</title>
        <authorList>
            <consortium name="The Broad Institute Genomics Platform"/>
            <consortium name="The Broad Institute Genome Sequencing Center for Infectious Disease"/>
            <person name="Wu L."/>
            <person name="Ma J."/>
        </authorList>
    </citation>
    <scope>NUCLEOTIDE SEQUENCE [LARGE SCALE GENOMIC DNA]</scope>
    <source>
        <strain evidence="2">TBRC 5781</strain>
    </source>
</reference>